<evidence type="ECO:0000256" key="4">
    <source>
        <dbReference type="ARBA" id="ARBA00022982"/>
    </source>
</evidence>
<evidence type="ECO:0000256" key="3">
    <source>
        <dbReference type="ARBA" id="ARBA00022723"/>
    </source>
</evidence>
<keyword evidence="4" id="KW-0249">Electron transport</keyword>
<reference evidence="9 10" key="1">
    <citation type="submission" date="2019-03" db="EMBL/GenBank/DDBJ databases">
        <title>Freshwater and sediment microbial communities from various areas in North America, analyzing microbe dynamics in response to fracking.</title>
        <authorList>
            <person name="Lamendella R."/>
        </authorList>
    </citation>
    <scope>NUCLEOTIDE SEQUENCE [LARGE SCALE GENOMIC DNA]</scope>
    <source>
        <strain evidence="9 10">74A</strain>
    </source>
</reference>
<feature type="binding site" description="covalent" evidence="7">
    <location>
        <position position="140"/>
    </location>
    <ligand>
        <name>heme c</name>
        <dbReference type="ChEBI" id="CHEBI:61717"/>
    </ligand>
</feature>
<dbReference type="Gene3D" id="1.20.120.10">
    <property type="entry name" value="Cytochrome c/b562"/>
    <property type="match status" value="1"/>
</dbReference>
<feature type="chain" id="PRO_5020193341" evidence="8">
    <location>
        <begin position="20"/>
        <end position="150"/>
    </location>
</feature>
<evidence type="ECO:0000256" key="8">
    <source>
        <dbReference type="SAM" id="SignalP"/>
    </source>
</evidence>
<dbReference type="GO" id="GO:0022900">
    <property type="term" value="P:electron transport chain"/>
    <property type="evidence" value="ECO:0007669"/>
    <property type="project" value="InterPro"/>
</dbReference>
<evidence type="ECO:0000256" key="7">
    <source>
        <dbReference type="PIRSR" id="PIRSR000027-2"/>
    </source>
</evidence>
<comment type="caution">
    <text evidence="9">The sequence shown here is derived from an EMBL/GenBank/DDBJ whole genome shotgun (WGS) entry which is preliminary data.</text>
</comment>
<dbReference type="EMBL" id="SLWF01000004">
    <property type="protein sequence ID" value="TCN87957.1"/>
    <property type="molecule type" value="Genomic_DNA"/>
</dbReference>
<accession>A0A4R2FF88</accession>
<dbReference type="Pfam" id="PF01322">
    <property type="entry name" value="Cytochrom_C_2"/>
    <property type="match status" value="1"/>
</dbReference>
<evidence type="ECO:0000256" key="2">
    <source>
        <dbReference type="ARBA" id="ARBA00022617"/>
    </source>
</evidence>
<evidence type="ECO:0000256" key="6">
    <source>
        <dbReference type="PIRSR" id="PIRSR000027-1"/>
    </source>
</evidence>
<sequence length="150" mass="16470">MRFKMLVLATIASSVLATAQAGEFKKPEDAIHYRQAVFEVLGHNFADIGAMVKGKKPFDKTAVVYRAENIAVLAKLPLEGFIDGTETGHTEARATLWKNKADFESKLSDMQQNTLKLLSAAKSGDESQVKQAFAMTAKSCKACHDVYKKD</sequence>
<name>A0A4R2FF88_9GAMM</name>
<evidence type="ECO:0000256" key="5">
    <source>
        <dbReference type="ARBA" id="ARBA00023004"/>
    </source>
</evidence>
<keyword evidence="5 6" id="KW-0408">Iron</keyword>
<dbReference type="PIRSF" id="PIRSF000027">
    <property type="entry name" value="Cytc_c_prime"/>
    <property type="match status" value="1"/>
</dbReference>
<dbReference type="GO" id="GO:0042597">
    <property type="term" value="C:periplasmic space"/>
    <property type="evidence" value="ECO:0007669"/>
    <property type="project" value="InterPro"/>
</dbReference>
<proteinExistence type="predicted"/>
<keyword evidence="8" id="KW-0732">Signal</keyword>
<dbReference type="PROSITE" id="PS51009">
    <property type="entry name" value="CYTCII"/>
    <property type="match status" value="1"/>
</dbReference>
<keyword evidence="10" id="KW-1185">Reference proteome</keyword>
<comment type="PTM">
    <text evidence="7">Binds 1 heme group per subunit.</text>
</comment>
<keyword evidence="1" id="KW-0813">Transport</keyword>
<organism evidence="9 10">
    <name type="scientific">Shewanella fodinae</name>
    <dbReference type="NCBI Taxonomy" id="552357"/>
    <lineage>
        <taxon>Bacteria</taxon>
        <taxon>Pseudomonadati</taxon>
        <taxon>Pseudomonadota</taxon>
        <taxon>Gammaproteobacteria</taxon>
        <taxon>Alteromonadales</taxon>
        <taxon>Shewanellaceae</taxon>
        <taxon>Shewanella</taxon>
    </lineage>
</organism>
<keyword evidence="3 6" id="KW-0479">Metal-binding</keyword>
<feature type="signal peptide" evidence="8">
    <location>
        <begin position="1"/>
        <end position="19"/>
    </location>
</feature>
<dbReference type="InterPro" id="IPR002321">
    <property type="entry name" value="Cyt_c_II"/>
</dbReference>
<dbReference type="InterPro" id="IPR012127">
    <property type="entry name" value="Cyt_c_prime"/>
</dbReference>
<evidence type="ECO:0000313" key="9">
    <source>
        <dbReference type="EMBL" id="TCN87957.1"/>
    </source>
</evidence>
<dbReference type="Proteomes" id="UP000294832">
    <property type="component" value="Unassembled WGS sequence"/>
</dbReference>
<dbReference type="GO" id="GO:0009055">
    <property type="term" value="F:electron transfer activity"/>
    <property type="evidence" value="ECO:0007669"/>
    <property type="project" value="InterPro"/>
</dbReference>
<dbReference type="GO" id="GO:0020037">
    <property type="term" value="F:heme binding"/>
    <property type="evidence" value="ECO:0007669"/>
    <property type="project" value="InterPro"/>
</dbReference>
<feature type="binding site" description="covalent" evidence="7">
    <location>
        <position position="143"/>
    </location>
    <ligand>
        <name>heme c</name>
        <dbReference type="ChEBI" id="CHEBI:61717"/>
    </ligand>
</feature>
<dbReference type="GO" id="GO:0005506">
    <property type="term" value="F:iron ion binding"/>
    <property type="evidence" value="ECO:0007669"/>
    <property type="project" value="InterPro"/>
</dbReference>
<keyword evidence="2 7" id="KW-0349">Heme</keyword>
<feature type="binding site" description="axial binding residue" evidence="6">
    <location>
        <position position="144"/>
    </location>
    <ligand>
        <name>heme c</name>
        <dbReference type="ChEBI" id="CHEBI:61717"/>
    </ligand>
    <ligandPart>
        <name>Fe</name>
        <dbReference type="ChEBI" id="CHEBI:18248"/>
    </ligandPart>
</feature>
<evidence type="ECO:0000256" key="1">
    <source>
        <dbReference type="ARBA" id="ARBA00022448"/>
    </source>
</evidence>
<gene>
    <name evidence="9" type="ORF">EDC91_10490</name>
</gene>
<protein>
    <submittedName>
        <fullName evidence="9">Cytochrome c556</fullName>
    </submittedName>
</protein>
<dbReference type="InterPro" id="IPR010980">
    <property type="entry name" value="Cyt_c/b562"/>
</dbReference>
<dbReference type="AlphaFoldDB" id="A0A4R2FF88"/>
<evidence type="ECO:0000313" key="10">
    <source>
        <dbReference type="Proteomes" id="UP000294832"/>
    </source>
</evidence>
<dbReference type="OrthoDB" id="5520910at2"/>
<dbReference type="SUPFAM" id="SSF47175">
    <property type="entry name" value="Cytochromes"/>
    <property type="match status" value="1"/>
</dbReference>